<gene>
    <name evidence="9" type="ORF">PAXINDRAFT_171273</name>
</gene>
<keyword evidence="2 4" id="KW-0560">Oxidoreductase</keyword>
<accession>A0A0C9TP69</accession>
<evidence type="ECO:0000256" key="5">
    <source>
        <dbReference type="PIRSR" id="PIRSR036492-1"/>
    </source>
</evidence>
<dbReference type="InterPro" id="IPR012394">
    <property type="entry name" value="Aldehyde_DH_NAD(P)"/>
</dbReference>
<evidence type="ECO:0000259" key="8">
    <source>
        <dbReference type="Pfam" id="PF00171"/>
    </source>
</evidence>
<dbReference type="AlphaFoldDB" id="A0A0C9TP69"/>
<dbReference type="GO" id="GO:0005737">
    <property type="term" value="C:cytoplasm"/>
    <property type="evidence" value="ECO:0007669"/>
    <property type="project" value="TreeGrafter"/>
</dbReference>
<dbReference type="Gene3D" id="3.40.309.10">
    <property type="entry name" value="Aldehyde Dehydrogenase, Chain A, domain 2"/>
    <property type="match status" value="1"/>
</dbReference>
<comment type="similarity">
    <text evidence="1 4 7">Belongs to the aldehyde dehydrogenase family.</text>
</comment>
<dbReference type="InterPro" id="IPR016163">
    <property type="entry name" value="Ald_DH_C"/>
</dbReference>
<dbReference type="InterPro" id="IPR016161">
    <property type="entry name" value="Ald_DH/histidinol_DH"/>
</dbReference>
<evidence type="ECO:0000256" key="3">
    <source>
        <dbReference type="ARBA" id="ARBA00023027"/>
    </source>
</evidence>
<reference evidence="10" key="2">
    <citation type="submission" date="2015-01" db="EMBL/GenBank/DDBJ databases">
        <title>Evolutionary Origins and Diversification of the Mycorrhizal Mutualists.</title>
        <authorList>
            <consortium name="DOE Joint Genome Institute"/>
            <consortium name="Mycorrhizal Genomics Consortium"/>
            <person name="Kohler A."/>
            <person name="Kuo A."/>
            <person name="Nagy L.G."/>
            <person name="Floudas D."/>
            <person name="Copeland A."/>
            <person name="Barry K.W."/>
            <person name="Cichocki N."/>
            <person name="Veneault-Fourrey C."/>
            <person name="LaButti K."/>
            <person name="Lindquist E.A."/>
            <person name="Lipzen A."/>
            <person name="Lundell T."/>
            <person name="Morin E."/>
            <person name="Murat C."/>
            <person name="Riley R."/>
            <person name="Ohm R."/>
            <person name="Sun H."/>
            <person name="Tunlid A."/>
            <person name="Henrissat B."/>
            <person name="Grigoriev I.V."/>
            <person name="Hibbett D.S."/>
            <person name="Martin F."/>
        </authorList>
    </citation>
    <scope>NUCLEOTIDE SEQUENCE [LARGE SCALE GENOMIC DNA]</scope>
    <source>
        <strain evidence="10">ATCC 200175</strain>
    </source>
</reference>
<dbReference type="Pfam" id="PF00171">
    <property type="entry name" value="Aldedh"/>
    <property type="match status" value="1"/>
</dbReference>
<sequence length="488" mass="54029">MTTHPLIHTPLEEIPKIRDALRATFNSGVTRPIAWRQHQLYQLARMAQNEADAFCEALAKDLSKPRVDVLVGEVGPVVERAVKSAQQVEEWAKTEYPEVPESRKAWRPTLRKAPRGTVLIISPWNYPMILTFQPLMGAIAAGCCAALKPSEAVPHFSKLIAELVPKYLDPSAYRVVNGAVPEATKLLELQWDHIFYTGNGKVARIVAAAAAKHLTPLTLELGGKSPVIVDSAYDMEIAAKRILWGKCTNAGQICVSPDYVLVPRERQDELVEGLEKAYKAFFPNGALDDSNYGNIINEMHFNRLSSLLDRTKGEKVTRVMEGRKDEARKRFETTVVKDVKDGDSLLEEEIFGPILSVIPIDSLEEAIAFIKARPHPLVLYAFTEDPVVKQKIIDETQSGSLVFNDTLQQLAVPELPFTGVGESGYGSQFMKYTYDIFTQLRSSIDMPKEAEPSLQGRYPPHSPEVVQAIAGPAFCGMPIPPSSPTVVN</sequence>
<evidence type="ECO:0000256" key="7">
    <source>
        <dbReference type="RuleBase" id="RU003345"/>
    </source>
</evidence>
<evidence type="ECO:0000256" key="1">
    <source>
        <dbReference type="ARBA" id="ARBA00009986"/>
    </source>
</evidence>
<dbReference type="GO" id="GO:0004029">
    <property type="term" value="F:aldehyde dehydrogenase (NAD+) activity"/>
    <property type="evidence" value="ECO:0007669"/>
    <property type="project" value="TreeGrafter"/>
</dbReference>
<dbReference type="SUPFAM" id="SSF53720">
    <property type="entry name" value="ALDH-like"/>
    <property type="match status" value="1"/>
</dbReference>
<dbReference type="FunFam" id="3.40.309.10:FF:000003">
    <property type="entry name" value="Aldehyde dehydrogenase"/>
    <property type="match status" value="1"/>
</dbReference>
<evidence type="ECO:0000313" key="9">
    <source>
        <dbReference type="EMBL" id="KIJ12343.1"/>
    </source>
</evidence>
<evidence type="ECO:0000313" key="10">
    <source>
        <dbReference type="Proteomes" id="UP000053647"/>
    </source>
</evidence>
<keyword evidence="10" id="KW-1185">Reference proteome</keyword>
<dbReference type="FunFam" id="3.40.605.10:FF:000004">
    <property type="entry name" value="Aldehyde dehydrogenase"/>
    <property type="match status" value="1"/>
</dbReference>
<dbReference type="InterPro" id="IPR015590">
    <property type="entry name" value="Aldehyde_DH_dom"/>
</dbReference>
<reference evidence="9 10" key="1">
    <citation type="submission" date="2014-06" db="EMBL/GenBank/DDBJ databases">
        <authorList>
            <consortium name="DOE Joint Genome Institute"/>
            <person name="Kuo A."/>
            <person name="Kohler A."/>
            <person name="Nagy L.G."/>
            <person name="Floudas D."/>
            <person name="Copeland A."/>
            <person name="Barry K.W."/>
            <person name="Cichocki N."/>
            <person name="Veneault-Fourrey C."/>
            <person name="LaButti K."/>
            <person name="Lindquist E.A."/>
            <person name="Lipzen A."/>
            <person name="Lundell T."/>
            <person name="Morin E."/>
            <person name="Murat C."/>
            <person name="Sun H."/>
            <person name="Tunlid A."/>
            <person name="Henrissat B."/>
            <person name="Grigoriev I.V."/>
            <person name="Hibbett D.S."/>
            <person name="Martin F."/>
            <person name="Nordberg H.P."/>
            <person name="Cantor M.N."/>
            <person name="Hua S.X."/>
        </authorList>
    </citation>
    <scope>NUCLEOTIDE SEQUENCE [LARGE SCALE GENOMIC DNA]</scope>
    <source>
        <strain evidence="9 10">ATCC 200175</strain>
    </source>
</reference>
<dbReference type="PANTHER" id="PTHR43570">
    <property type="entry name" value="ALDEHYDE DEHYDROGENASE"/>
    <property type="match status" value="1"/>
</dbReference>
<dbReference type="OrthoDB" id="440325at2759"/>
<dbReference type="InterPro" id="IPR016162">
    <property type="entry name" value="Ald_DH_N"/>
</dbReference>
<dbReference type="PIRSF" id="PIRSF036492">
    <property type="entry name" value="ALDH"/>
    <property type="match status" value="1"/>
</dbReference>
<dbReference type="PROSITE" id="PS00687">
    <property type="entry name" value="ALDEHYDE_DEHYDR_GLU"/>
    <property type="match status" value="1"/>
</dbReference>
<evidence type="ECO:0000256" key="6">
    <source>
        <dbReference type="PROSITE-ProRule" id="PRU10007"/>
    </source>
</evidence>
<dbReference type="PANTHER" id="PTHR43570:SF16">
    <property type="entry name" value="ALDEHYDE DEHYDROGENASE TYPE III, ISOFORM Q"/>
    <property type="match status" value="1"/>
</dbReference>
<evidence type="ECO:0000256" key="4">
    <source>
        <dbReference type="PIRNR" id="PIRNR036492"/>
    </source>
</evidence>
<proteinExistence type="inferred from homology"/>
<name>A0A0C9TP69_PAXIN</name>
<dbReference type="EMBL" id="KN819365">
    <property type="protein sequence ID" value="KIJ12343.1"/>
    <property type="molecule type" value="Genomic_DNA"/>
</dbReference>
<feature type="active site" evidence="5">
    <location>
        <position position="254"/>
    </location>
</feature>
<dbReference type="GO" id="GO:0006081">
    <property type="term" value="P:aldehyde metabolic process"/>
    <property type="evidence" value="ECO:0007669"/>
    <property type="project" value="InterPro"/>
</dbReference>
<evidence type="ECO:0000256" key="2">
    <source>
        <dbReference type="ARBA" id="ARBA00023002"/>
    </source>
</evidence>
<feature type="active site" evidence="5 6">
    <location>
        <position position="220"/>
    </location>
</feature>
<dbReference type="InterPro" id="IPR029510">
    <property type="entry name" value="Ald_DH_CS_GLU"/>
</dbReference>
<dbReference type="Gene3D" id="3.40.605.10">
    <property type="entry name" value="Aldehyde Dehydrogenase, Chain A, domain 1"/>
    <property type="match status" value="1"/>
</dbReference>
<dbReference type="Proteomes" id="UP000053647">
    <property type="component" value="Unassembled WGS sequence"/>
</dbReference>
<protein>
    <recommendedName>
        <fullName evidence="4">Aldehyde dehydrogenase</fullName>
    </recommendedName>
</protein>
<organism evidence="9 10">
    <name type="scientific">Paxillus involutus ATCC 200175</name>
    <dbReference type="NCBI Taxonomy" id="664439"/>
    <lineage>
        <taxon>Eukaryota</taxon>
        <taxon>Fungi</taxon>
        <taxon>Dikarya</taxon>
        <taxon>Basidiomycota</taxon>
        <taxon>Agaricomycotina</taxon>
        <taxon>Agaricomycetes</taxon>
        <taxon>Agaricomycetidae</taxon>
        <taxon>Boletales</taxon>
        <taxon>Paxilineae</taxon>
        <taxon>Paxillaceae</taxon>
        <taxon>Paxillus</taxon>
    </lineage>
</organism>
<keyword evidence="3" id="KW-0520">NAD</keyword>
<feature type="domain" description="Aldehyde dehydrogenase" evidence="8">
    <location>
        <begin position="13"/>
        <end position="441"/>
    </location>
</feature>
<dbReference type="HOGENOM" id="CLU_005391_3_1_1"/>